<comment type="caution">
    <text evidence="1">The sequence shown here is derived from an EMBL/GenBank/DDBJ whole genome shotgun (WGS) entry which is preliminary data.</text>
</comment>
<sequence length="75" mass="8553">MKALVRIHSMDSATPTTEARLEFYQIGMLLDELGSDCPNQTAQLARVEIFEQGHLTRSFNTCIDARLKSMIARFY</sequence>
<keyword evidence="2" id="KW-1185">Reference proteome</keyword>
<accession>A0A090SH64</accession>
<reference evidence="1 2" key="1">
    <citation type="submission" date="2014-09" db="EMBL/GenBank/DDBJ databases">
        <title>Vibrio maritimus JCM 19235. (C45) whole genome shotgun sequence.</title>
        <authorList>
            <person name="Sawabe T."/>
            <person name="Meirelles P."/>
            <person name="Nakanishi M."/>
            <person name="Sayaka M."/>
            <person name="Hattori M."/>
            <person name="Ohkuma M."/>
        </authorList>
    </citation>
    <scope>NUCLEOTIDE SEQUENCE [LARGE SCALE GENOMIC DNA]</scope>
    <source>
        <strain evidence="2">JCM19235</strain>
    </source>
</reference>
<evidence type="ECO:0000313" key="2">
    <source>
        <dbReference type="Proteomes" id="UP000029228"/>
    </source>
</evidence>
<evidence type="ECO:0000313" key="1">
    <source>
        <dbReference type="EMBL" id="GAL18822.1"/>
    </source>
</evidence>
<dbReference type="EMBL" id="BBMR01000003">
    <property type="protein sequence ID" value="GAL18822.1"/>
    <property type="molecule type" value="Genomic_DNA"/>
</dbReference>
<protein>
    <submittedName>
        <fullName evidence="1">Uncharacterized protein</fullName>
    </submittedName>
</protein>
<dbReference type="OrthoDB" id="5880108at2"/>
<organism evidence="1 2">
    <name type="scientific">Vibrio maritimus</name>
    <dbReference type="NCBI Taxonomy" id="990268"/>
    <lineage>
        <taxon>Bacteria</taxon>
        <taxon>Pseudomonadati</taxon>
        <taxon>Pseudomonadota</taxon>
        <taxon>Gammaproteobacteria</taxon>
        <taxon>Vibrionales</taxon>
        <taxon>Vibrionaceae</taxon>
        <taxon>Vibrio</taxon>
    </lineage>
</organism>
<proteinExistence type="predicted"/>
<dbReference type="STRING" id="990268.JCM19235_2245"/>
<dbReference type="AlphaFoldDB" id="A0A090SH64"/>
<reference evidence="1 2" key="2">
    <citation type="submission" date="2014-09" db="EMBL/GenBank/DDBJ databases">
        <authorList>
            <consortium name="NBRP consortium"/>
            <person name="Sawabe T."/>
            <person name="Meirelles P."/>
            <person name="Nakanishi M."/>
            <person name="Sayaka M."/>
            <person name="Hattori M."/>
            <person name="Ohkuma M."/>
        </authorList>
    </citation>
    <scope>NUCLEOTIDE SEQUENCE [LARGE SCALE GENOMIC DNA]</scope>
    <source>
        <strain evidence="2">JCM19235</strain>
    </source>
</reference>
<gene>
    <name evidence="1" type="ORF">JCM19235_2245</name>
</gene>
<dbReference type="Proteomes" id="UP000029228">
    <property type="component" value="Unassembled WGS sequence"/>
</dbReference>
<name>A0A090SH64_9VIBR</name>